<keyword evidence="1" id="KW-0812">Transmembrane</keyword>
<feature type="transmembrane region" description="Helical" evidence="1">
    <location>
        <begin position="273"/>
        <end position="290"/>
    </location>
</feature>
<dbReference type="GO" id="GO:0036297">
    <property type="term" value="P:interstrand cross-link repair"/>
    <property type="evidence" value="ECO:0007669"/>
    <property type="project" value="InterPro"/>
</dbReference>
<feature type="transmembrane region" description="Helical" evidence="1">
    <location>
        <begin position="295"/>
        <end position="313"/>
    </location>
</feature>
<dbReference type="Proteomes" id="UP001159641">
    <property type="component" value="Unassembled WGS sequence"/>
</dbReference>
<evidence type="ECO:0008006" key="4">
    <source>
        <dbReference type="Google" id="ProtNLM"/>
    </source>
</evidence>
<keyword evidence="1" id="KW-1133">Transmembrane helix</keyword>
<dbReference type="GO" id="GO:0043240">
    <property type="term" value="C:Fanconi anaemia nuclear complex"/>
    <property type="evidence" value="ECO:0007669"/>
    <property type="project" value="InterPro"/>
</dbReference>
<reference evidence="2 3" key="1">
    <citation type="submission" date="2022-11" db="EMBL/GenBank/DDBJ databases">
        <title>Whole genome sequence of Eschrichtius robustus ER-17-0199.</title>
        <authorList>
            <person name="Bruniche-Olsen A."/>
            <person name="Black A.N."/>
            <person name="Fields C.J."/>
            <person name="Walden K."/>
            <person name="Dewoody J.A."/>
        </authorList>
    </citation>
    <scope>NUCLEOTIDE SEQUENCE [LARGE SCALE GENOMIC DNA]</scope>
    <source>
        <strain evidence="2">ER-17-0199</strain>
        <tissue evidence="2">Blubber</tissue>
    </source>
</reference>
<dbReference type="PRINTS" id="PR00494">
    <property type="entry name" value="FANCONICGENE"/>
</dbReference>
<proteinExistence type="predicted"/>
<dbReference type="PANTHER" id="PTHR16798:SF0">
    <property type="entry name" value="FANCONI ANEMIA GROUP C PROTEIN"/>
    <property type="match status" value="1"/>
</dbReference>
<name>A0AB34HH16_ESCRO</name>
<dbReference type="GO" id="GO:0034599">
    <property type="term" value="P:cellular response to oxidative stress"/>
    <property type="evidence" value="ECO:0007669"/>
    <property type="project" value="TreeGrafter"/>
</dbReference>
<keyword evidence="1" id="KW-0472">Membrane</keyword>
<accession>A0AB34HH16</accession>
<protein>
    <recommendedName>
        <fullName evidence="4">Fanconi anemia group C protein</fullName>
    </recommendedName>
</protein>
<dbReference type="PANTHER" id="PTHR16798">
    <property type="entry name" value="FANCONI ANEMIA GROUP C PROTEIN FANCC"/>
    <property type="match status" value="1"/>
</dbReference>
<sequence>MLRYALLETDGALEVLATLQVFTRCFVEALEKENKQVRYIADIIHSPKEKEAVKTEVCIQDLLSLCFSISCHGATPTPKRYVKMLEVEVVTGLVGSLVNSFVELNLWGHNGKTLITRQKNIPQGLWHQALKHISEMLKEVVEDQTHGSYGGPFESWFLFVHFGGWADMAAEQLLTSEAEAEAPEALLWLLAFSCGPGAGRQQRAQTMVEVKAVLSCLMKLLRSPTLSARDLQAAAGEGGEGAPRPPACQQLIRRLLLNFLLWAPGGHAIAREVITLVSLPFSGILGLILIPGKRFILLLLLCVICLSRIQIVLSQEEGNELDCVAVLAFVFLCQPITTSPTASAAGDGVLPLPDTGFDMDFVKQS</sequence>
<evidence type="ECO:0000313" key="2">
    <source>
        <dbReference type="EMBL" id="KAJ8790065.1"/>
    </source>
</evidence>
<keyword evidence="3" id="KW-1185">Reference proteome</keyword>
<comment type="caution">
    <text evidence="2">The sequence shown here is derived from an EMBL/GenBank/DDBJ whole genome shotgun (WGS) entry which is preliminary data.</text>
</comment>
<dbReference type="InterPro" id="IPR000686">
    <property type="entry name" value="FANCC"/>
</dbReference>
<gene>
    <name evidence="2" type="ORF">J1605_021503</name>
</gene>
<dbReference type="EMBL" id="JAIQCJ010001380">
    <property type="protein sequence ID" value="KAJ8790065.1"/>
    <property type="molecule type" value="Genomic_DNA"/>
</dbReference>
<organism evidence="2 3">
    <name type="scientific">Eschrichtius robustus</name>
    <name type="common">California gray whale</name>
    <name type="synonym">Eschrichtius gibbosus</name>
    <dbReference type="NCBI Taxonomy" id="9764"/>
    <lineage>
        <taxon>Eukaryota</taxon>
        <taxon>Metazoa</taxon>
        <taxon>Chordata</taxon>
        <taxon>Craniata</taxon>
        <taxon>Vertebrata</taxon>
        <taxon>Euteleostomi</taxon>
        <taxon>Mammalia</taxon>
        <taxon>Eutheria</taxon>
        <taxon>Laurasiatheria</taxon>
        <taxon>Artiodactyla</taxon>
        <taxon>Whippomorpha</taxon>
        <taxon>Cetacea</taxon>
        <taxon>Mysticeti</taxon>
        <taxon>Eschrichtiidae</taxon>
        <taxon>Eschrichtius</taxon>
    </lineage>
</organism>
<evidence type="ECO:0000313" key="3">
    <source>
        <dbReference type="Proteomes" id="UP001159641"/>
    </source>
</evidence>
<dbReference type="GO" id="GO:0006289">
    <property type="term" value="P:nucleotide-excision repair"/>
    <property type="evidence" value="ECO:0007669"/>
    <property type="project" value="TreeGrafter"/>
</dbReference>
<evidence type="ECO:0000256" key="1">
    <source>
        <dbReference type="SAM" id="Phobius"/>
    </source>
</evidence>
<dbReference type="AlphaFoldDB" id="A0AB34HH16"/>
<dbReference type="Pfam" id="PF02106">
    <property type="entry name" value="Fanconi_C"/>
    <property type="match status" value="2"/>
</dbReference>